<sequence length="95" mass="10735">MQSCAMAHVAQRIFCHLRTCATKALAQQRTTAAMTVRDYVGSTRPWKYNDEGAAYGEARTGDPRICNAQYAQIRRQTSAPPNATYELIFHFSYID</sequence>
<reference evidence="1 2" key="3">
    <citation type="journal article" date="2015" name="Genome Announc.">
        <title>Draft Genome Sequence of the Archiascomycetous Yeast Saitoella complicata.</title>
        <authorList>
            <person name="Yamauchi K."/>
            <person name="Kondo S."/>
            <person name="Hamamoto M."/>
            <person name="Takahashi Y."/>
            <person name="Ogura Y."/>
            <person name="Hayashi T."/>
            <person name="Nishida H."/>
        </authorList>
    </citation>
    <scope>NUCLEOTIDE SEQUENCE [LARGE SCALE GENOMIC DNA]</scope>
    <source>
        <strain evidence="1 2">NRRL Y-17804</strain>
    </source>
</reference>
<gene>
    <name evidence="1" type="ORF">G7K_6325-t1</name>
</gene>
<dbReference type="EMBL" id="BACD03000063">
    <property type="protein sequence ID" value="GAO52244.1"/>
    <property type="molecule type" value="Genomic_DNA"/>
</dbReference>
<accession>A0A0E9NQW0</accession>
<evidence type="ECO:0000313" key="1">
    <source>
        <dbReference type="EMBL" id="GAO52244.1"/>
    </source>
</evidence>
<reference evidence="1 2" key="1">
    <citation type="journal article" date="2011" name="J. Gen. Appl. Microbiol.">
        <title>Draft genome sequencing of the enigmatic yeast Saitoella complicata.</title>
        <authorList>
            <person name="Nishida H."/>
            <person name="Hamamoto M."/>
            <person name="Sugiyama J."/>
        </authorList>
    </citation>
    <scope>NUCLEOTIDE SEQUENCE [LARGE SCALE GENOMIC DNA]</scope>
    <source>
        <strain evidence="1 2">NRRL Y-17804</strain>
    </source>
</reference>
<dbReference type="Proteomes" id="UP000033140">
    <property type="component" value="Unassembled WGS sequence"/>
</dbReference>
<dbReference type="AlphaFoldDB" id="A0A0E9NQW0"/>
<name>A0A0E9NQW0_SAICN</name>
<reference evidence="1 2" key="2">
    <citation type="journal article" date="2014" name="J. Gen. Appl. Microbiol.">
        <title>The early diverging ascomycetous budding yeast Saitoella complicata has three histone deacetylases belonging to the Clr6, Hos2, and Rpd3 lineages.</title>
        <authorList>
            <person name="Nishida H."/>
            <person name="Matsumoto T."/>
            <person name="Kondo S."/>
            <person name="Hamamoto M."/>
            <person name="Yoshikawa H."/>
        </authorList>
    </citation>
    <scope>NUCLEOTIDE SEQUENCE [LARGE SCALE GENOMIC DNA]</scope>
    <source>
        <strain evidence="1 2">NRRL Y-17804</strain>
    </source>
</reference>
<comment type="caution">
    <text evidence="1">The sequence shown here is derived from an EMBL/GenBank/DDBJ whole genome shotgun (WGS) entry which is preliminary data.</text>
</comment>
<evidence type="ECO:0000313" key="2">
    <source>
        <dbReference type="Proteomes" id="UP000033140"/>
    </source>
</evidence>
<protein>
    <submittedName>
        <fullName evidence="1">Uncharacterized protein</fullName>
    </submittedName>
</protein>
<proteinExistence type="predicted"/>
<keyword evidence="2" id="KW-1185">Reference proteome</keyword>
<organism evidence="1 2">
    <name type="scientific">Saitoella complicata (strain BCRC 22490 / CBS 7301 / JCM 7358 / NBRC 10748 / NRRL Y-17804)</name>
    <dbReference type="NCBI Taxonomy" id="698492"/>
    <lineage>
        <taxon>Eukaryota</taxon>
        <taxon>Fungi</taxon>
        <taxon>Dikarya</taxon>
        <taxon>Ascomycota</taxon>
        <taxon>Taphrinomycotina</taxon>
        <taxon>Taphrinomycotina incertae sedis</taxon>
        <taxon>Saitoella</taxon>
    </lineage>
</organism>